<reference evidence="2" key="1">
    <citation type="submission" date="2020-09" db="EMBL/GenBank/DDBJ databases">
        <title>Genome seq and assembly of Tianweitania sp.</title>
        <authorList>
            <person name="Chhetri G."/>
        </authorList>
    </citation>
    <scope>NUCLEOTIDE SEQUENCE</scope>
    <source>
        <strain evidence="2">Rool2</strain>
    </source>
</reference>
<comment type="caution">
    <text evidence="2">The sequence shown here is derived from an EMBL/GenBank/DDBJ whole genome shotgun (WGS) entry which is preliminary data.</text>
</comment>
<dbReference type="Pfam" id="PF04230">
    <property type="entry name" value="PS_pyruv_trans"/>
    <property type="match status" value="1"/>
</dbReference>
<evidence type="ECO:0000313" key="3">
    <source>
        <dbReference type="Proteomes" id="UP000643405"/>
    </source>
</evidence>
<dbReference type="PANTHER" id="PTHR36836">
    <property type="entry name" value="COLANIC ACID BIOSYNTHESIS PROTEIN WCAK"/>
    <property type="match status" value="1"/>
</dbReference>
<accession>A0A8J6U6N7</accession>
<dbReference type="GO" id="GO:0016740">
    <property type="term" value="F:transferase activity"/>
    <property type="evidence" value="ECO:0007669"/>
    <property type="project" value="UniProtKB-KW"/>
</dbReference>
<proteinExistence type="predicted"/>
<protein>
    <submittedName>
        <fullName evidence="2">Polysaccharide pyruvyl transferase family protein</fullName>
    </submittedName>
</protein>
<dbReference type="InterPro" id="IPR007345">
    <property type="entry name" value="Polysacch_pyruvyl_Trfase"/>
</dbReference>
<dbReference type="PANTHER" id="PTHR36836:SF1">
    <property type="entry name" value="COLANIC ACID BIOSYNTHESIS PROTEIN WCAK"/>
    <property type="match status" value="1"/>
</dbReference>
<evidence type="ECO:0000313" key="2">
    <source>
        <dbReference type="EMBL" id="MBD0413472.1"/>
    </source>
</evidence>
<sequence>MTAVQISANHVSLLGNYHEGNFGDDALLVACAALFKGQAQPLSVRGNIAYKDARLSGLRSEKNVTGSPNLIVYGGGTQFFSFNSTDTVPDPLQPRRKVLVQKLLSPSSVVSSIRTRMRRARLQHVPKIAIGIGVGPFNDAASAEVAAALLRRMAFVWVRDALSEEFCRSNGVENLVVSADLCFTDAFAGMVHRPRDRRQTGGQASRVGIILRDWGTLDARFFQRQIAAAQKLRTLGHKVQFLALSPHDEMYLSEMAAANEEVHVWNAEEDKLERFWEVIGNQDLVITSRFHGAIFSLLSRTPFIAIEIEPKLRNLRTVVPELAAFAVSPSVDADHLCTLAEALLAHREQTAPALERALSRQCMNARRGEQALATFLESEKGQ</sequence>
<keyword evidence="2" id="KW-0808">Transferase</keyword>
<dbReference type="RefSeq" id="WP_188162905.1">
    <property type="nucleotide sequence ID" value="NZ_JACVVX010000001.1"/>
</dbReference>
<dbReference type="EMBL" id="JACVVX010000001">
    <property type="protein sequence ID" value="MBD0413472.1"/>
    <property type="molecule type" value="Genomic_DNA"/>
</dbReference>
<organism evidence="2 3">
    <name type="scientific">Oryzicola mucosus</name>
    <dbReference type="NCBI Taxonomy" id="2767425"/>
    <lineage>
        <taxon>Bacteria</taxon>
        <taxon>Pseudomonadati</taxon>
        <taxon>Pseudomonadota</taxon>
        <taxon>Alphaproteobacteria</taxon>
        <taxon>Hyphomicrobiales</taxon>
        <taxon>Phyllobacteriaceae</taxon>
        <taxon>Oryzicola</taxon>
    </lineage>
</organism>
<name>A0A8J6U6N7_9HYPH</name>
<dbReference type="Proteomes" id="UP000643405">
    <property type="component" value="Unassembled WGS sequence"/>
</dbReference>
<gene>
    <name evidence="2" type="ORF">ICI42_02225</name>
</gene>
<dbReference type="AlphaFoldDB" id="A0A8J6U6N7"/>
<evidence type="ECO:0000259" key="1">
    <source>
        <dbReference type="Pfam" id="PF04230"/>
    </source>
</evidence>
<keyword evidence="3" id="KW-1185">Reference proteome</keyword>
<feature type="domain" description="Polysaccharide pyruvyl transferase" evidence="1">
    <location>
        <begin position="21"/>
        <end position="307"/>
    </location>
</feature>